<dbReference type="GeneID" id="66796538"/>
<accession>A0A4Y8WS65</accession>
<evidence type="ECO:0000313" key="2">
    <source>
        <dbReference type="Proteomes" id="UP000297225"/>
    </source>
</evidence>
<gene>
    <name evidence="1" type="ORF">E4P47_00545</name>
</gene>
<dbReference type="Proteomes" id="UP000297225">
    <property type="component" value="Unassembled WGS sequence"/>
</dbReference>
<organism evidence="1 2">
    <name type="scientific">Porphyromonas levii</name>
    <dbReference type="NCBI Taxonomy" id="28114"/>
    <lineage>
        <taxon>Bacteria</taxon>
        <taxon>Pseudomonadati</taxon>
        <taxon>Bacteroidota</taxon>
        <taxon>Bacteroidia</taxon>
        <taxon>Bacteroidales</taxon>
        <taxon>Porphyromonadaceae</taxon>
        <taxon>Porphyromonas</taxon>
    </lineage>
</organism>
<protein>
    <submittedName>
        <fullName evidence="1">Uncharacterized protein</fullName>
    </submittedName>
</protein>
<dbReference type="EMBL" id="SPNC01000004">
    <property type="protein sequence ID" value="TFH97317.1"/>
    <property type="molecule type" value="Genomic_DNA"/>
</dbReference>
<reference evidence="1 2" key="1">
    <citation type="submission" date="2019-03" db="EMBL/GenBank/DDBJ databases">
        <title>Porphyromonas levii Isolated from the Uterus of Dairy Cows.</title>
        <authorList>
            <person name="Francis A.M."/>
        </authorList>
    </citation>
    <scope>NUCLEOTIDE SEQUENCE [LARGE SCALE GENOMIC DNA]</scope>
    <source>
        <strain evidence="1 2">AF5678</strain>
    </source>
</reference>
<proteinExistence type="predicted"/>
<evidence type="ECO:0000313" key="1">
    <source>
        <dbReference type="EMBL" id="TFH97317.1"/>
    </source>
</evidence>
<dbReference type="STRING" id="1122973.GCA_000379925_00444"/>
<keyword evidence="2" id="KW-1185">Reference proteome</keyword>
<comment type="caution">
    <text evidence="1">The sequence shown here is derived from an EMBL/GenBank/DDBJ whole genome shotgun (WGS) entry which is preliminary data.</text>
</comment>
<name>A0A4Y8WS65_9PORP</name>
<dbReference type="OrthoDB" id="1466422at2"/>
<dbReference type="RefSeq" id="WP_134849504.1">
    <property type="nucleotide sequence ID" value="NZ_CP197400.1"/>
</dbReference>
<dbReference type="AlphaFoldDB" id="A0A4Y8WS65"/>
<sequence>MKTLVKILLALAVIGLGWAVYNSIQVPVDFDKTKTARERAVIKELVDIRAAQIAYKQAHNVHAANFEELRSWLETGKVTTIFRVMELTEQQLEDGMTEAKANAIVRKAMATGNWAEAEAAGLSSIVDGKRVSFVRDTVPELAKTAVFRDRPDFDVQKLGIVPFSNGAVFAMDTASVKTSSGFDIKVFEASTTYDVYLGDLNNTELRNLTDKQVQIGKFPGLKVGSLTEINNYAGNWE</sequence>